<evidence type="ECO:0000313" key="1">
    <source>
        <dbReference type="EMBL" id="TWR28430.1"/>
    </source>
</evidence>
<dbReference type="Pfam" id="PF10670">
    <property type="entry name" value="DUF4198"/>
    <property type="match status" value="1"/>
</dbReference>
<name>A0A563UAR0_9SPHI</name>
<comment type="caution">
    <text evidence="1">The sequence shown here is derived from an EMBL/GenBank/DDBJ whole genome shotgun (WGS) entry which is preliminary data.</text>
</comment>
<keyword evidence="2" id="KW-1185">Reference proteome</keyword>
<gene>
    <name evidence="1" type="ORF">FPZ42_04210</name>
</gene>
<organism evidence="1 2">
    <name type="scientific">Mucilaginibacter achroorhodeus</name>
    <dbReference type="NCBI Taxonomy" id="2599294"/>
    <lineage>
        <taxon>Bacteria</taxon>
        <taxon>Pseudomonadati</taxon>
        <taxon>Bacteroidota</taxon>
        <taxon>Sphingobacteriia</taxon>
        <taxon>Sphingobacteriales</taxon>
        <taxon>Sphingobacteriaceae</taxon>
        <taxon>Mucilaginibacter</taxon>
    </lineage>
</organism>
<dbReference type="InterPro" id="IPR019613">
    <property type="entry name" value="DUF4198"/>
</dbReference>
<sequence>MKQLYVRSLLFFALIALVSFVPDHFLVPEHFFLKKGDTINLHLVLGENLAGESEVPYTAKQTTKFAIYEGKKVTDLTKVTKDNSKPLLKYKVENNGPVLIALNNNELNEIPREDFLAFLTEQGYDDIADKLKNSNALNFTEKYNRYIKTLLTVGDAGGSEHSKVIGDDFEIVLKQNPYKLNYGEDLTATVTFKGKPYDGAVWLYIKASSGNIYPQKLATDGAGRVYMNISREGVYMLRATKFEASKGKDADYESWVASYIFSFRNHDDEPNTYKEFGFGDKH</sequence>
<dbReference type="AlphaFoldDB" id="A0A563UAR0"/>
<dbReference type="EMBL" id="VOEI01000001">
    <property type="protein sequence ID" value="TWR28430.1"/>
    <property type="molecule type" value="Genomic_DNA"/>
</dbReference>
<dbReference type="OrthoDB" id="796327at2"/>
<dbReference type="Proteomes" id="UP000318010">
    <property type="component" value="Unassembled WGS sequence"/>
</dbReference>
<accession>A0A563UAR0</accession>
<protein>
    <submittedName>
        <fullName evidence="1">DUF4198 domain-containing protein</fullName>
    </submittedName>
</protein>
<proteinExistence type="predicted"/>
<dbReference type="RefSeq" id="WP_146269223.1">
    <property type="nucleotide sequence ID" value="NZ_VOEI01000001.1"/>
</dbReference>
<reference evidence="1 2" key="1">
    <citation type="submission" date="2019-07" db="EMBL/GenBank/DDBJ databases">
        <authorList>
            <person name="Kim J."/>
        </authorList>
    </citation>
    <scope>NUCLEOTIDE SEQUENCE [LARGE SCALE GENOMIC DNA]</scope>
    <source>
        <strain evidence="1 2">MJ1a</strain>
    </source>
</reference>
<evidence type="ECO:0000313" key="2">
    <source>
        <dbReference type="Proteomes" id="UP000318010"/>
    </source>
</evidence>